<keyword evidence="2" id="KW-0547">Nucleotide-binding</keyword>
<dbReference type="Proteomes" id="UP000011922">
    <property type="component" value="Unassembled WGS sequence"/>
</dbReference>
<dbReference type="SUPFAM" id="SSF52540">
    <property type="entry name" value="P-loop containing nucleoside triphosphate hydrolases"/>
    <property type="match status" value="1"/>
</dbReference>
<dbReference type="PROSITE" id="PS00211">
    <property type="entry name" value="ABC_TRANSPORTER_1"/>
    <property type="match status" value="1"/>
</dbReference>
<dbReference type="InterPro" id="IPR050093">
    <property type="entry name" value="ABC_SmlMolc_Importer"/>
</dbReference>
<dbReference type="AlphaFoldDB" id="M5Q0P6"/>
<dbReference type="PROSITE" id="PS50893">
    <property type="entry name" value="ABC_TRANSPORTER_2"/>
    <property type="match status" value="1"/>
</dbReference>
<dbReference type="InterPro" id="IPR003593">
    <property type="entry name" value="AAA+_ATPase"/>
</dbReference>
<dbReference type="InterPro" id="IPR027417">
    <property type="entry name" value="P-loop_NTPase"/>
</dbReference>
<comment type="caution">
    <text evidence="5">The sequence shown here is derived from an EMBL/GenBank/DDBJ whole genome shotgun (WGS) entry which is preliminary data.</text>
</comment>
<dbReference type="InterPro" id="IPR003439">
    <property type="entry name" value="ABC_transporter-like_ATP-bd"/>
</dbReference>
<dbReference type="PANTHER" id="PTHR42781:SF4">
    <property type="entry name" value="SPERMIDINE_PUTRESCINE IMPORT ATP-BINDING PROTEIN POTA"/>
    <property type="match status" value="1"/>
</dbReference>
<feature type="domain" description="ABC transporter" evidence="4">
    <location>
        <begin position="2"/>
        <end position="240"/>
    </location>
</feature>
<keyword evidence="1" id="KW-0813">Transport</keyword>
<dbReference type="PANTHER" id="PTHR42781">
    <property type="entry name" value="SPERMIDINE/PUTRESCINE IMPORT ATP-BINDING PROTEIN POTA"/>
    <property type="match status" value="1"/>
</dbReference>
<proteinExistence type="predicted"/>
<gene>
    <name evidence="5" type="ORF">PCS_02301</name>
</gene>
<dbReference type="EMBL" id="AOSV01000025">
    <property type="protein sequence ID" value="EMG36881.1"/>
    <property type="molecule type" value="Genomic_DNA"/>
</dbReference>
<evidence type="ECO:0000256" key="3">
    <source>
        <dbReference type="ARBA" id="ARBA00022840"/>
    </source>
</evidence>
<dbReference type="SMART" id="SM00382">
    <property type="entry name" value="AAA"/>
    <property type="match status" value="1"/>
</dbReference>
<organism evidence="5 6">
    <name type="scientific">Desulfocurvibacter africanus PCS</name>
    <dbReference type="NCBI Taxonomy" id="1262666"/>
    <lineage>
        <taxon>Bacteria</taxon>
        <taxon>Pseudomonadati</taxon>
        <taxon>Thermodesulfobacteriota</taxon>
        <taxon>Desulfovibrionia</taxon>
        <taxon>Desulfovibrionales</taxon>
        <taxon>Desulfovibrionaceae</taxon>
        <taxon>Desulfocurvibacter</taxon>
    </lineage>
</organism>
<evidence type="ECO:0000256" key="2">
    <source>
        <dbReference type="ARBA" id="ARBA00022741"/>
    </source>
</evidence>
<evidence type="ECO:0000313" key="5">
    <source>
        <dbReference type="EMBL" id="EMG36881.1"/>
    </source>
</evidence>
<sequence length="242" mass="26829">MLFHIDIEKRLSNQSRQFTLQSRITTHGERLALFGPSGSGKSLTLLALAGLLRPDRGRIAMGDRVLFDSEQGLFVPPSQRRVGFVFQDYALFPHLTVRQNAAFGLRRLFRRLTAAQSRRVDDVLELFGLAELAGCLPGEISGGQRQRVALARAVAPGPELLLLDEPFSALDQPLRVRVRRETRRLLDMLNIPAVLVTHDPEDVQALADIVVVYREGRVVRVAEAENSAASGPGVWLDSFEAI</sequence>
<keyword evidence="3" id="KW-0067">ATP-binding</keyword>
<dbReference type="Gene3D" id="3.40.50.300">
    <property type="entry name" value="P-loop containing nucleotide triphosphate hydrolases"/>
    <property type="match status" value="1"/>
</dbReference>
<evidence type="ECO:0000259" key="4">
    <source>
        <dbReference type="PROSITE" id="PS50893"/>
    </source>
</evidence>
<accession>M5Q0P6</accession>
<dbReference type="GO" id="GO:0016887">
    <property type="term" value="F:ATP hydrolysis activity"/>
    <property type="evidence" value="ECO:0007669"/>
    <property type="project" value="InterPro"/>
</dbReference>
<name>M5Q0P6_DESAF</name>
<dbReference type="PATRIC" id="fig|1262666.3.peg.2338"/>
<protein>
    <submittedName>
        <fullName evidence="5">ABC-type spermidine/putrescine transport system, ATPase component</fullName>
    </submittedName>
</protein>
<dbReference type="GO" id="GO:0005524">
    <property type="term" value="F:ATP binding"/>
    <property type="evidence" value="ECO:0007669"/>
    <property type="project" value="UniProtKB-KW"/>
</dbReference>
<dbReference type="Pfam" id="PF00005">
    <property type="entry name" value="ABC_tran"/>
    <property type="match status" value="1"/>
</dbReference>
<evidence type="ECO:0000313" key="6">
    <source>
        <dbReference type="Proteomes" id="UP000011922"/>
    </source>
</evidence>
<dbReference type="RefSeq" id="WP_005987286.1">
    <property type="nucleotide sequence ID" value="NZ_AOSV01000025.1"/>
</dbReference>
<evidence type="ECO:0000256" key="1">
    <source>
        <dbReference type="ARBA" id="ARBA00022448"/>
    </source>
</evidence>
<reference evidence="5 6" key="1">
    <citation type="journal article" date="2013" name="Genome Announc.">
        <title>Draft Genome Sequence for Desulfovibrio africanus Strain PCS.</title>
        <authorList>
            <person name="Brown S.D."/>
            <person name="Utturkar S.M."/>
            <person name="Arkin A.P."/>
            <person name="Deutschbauer A.M."/>
            <person name="Elias D.A."/>
            <person name="Hazen T.C."/>
            <person name="Chakraborty R."/>
        </authorList>
    </citation>
    <scope>NUCLEOTIDE SEQUENCE [LARGE SCALE GENOMIC DNA]</scope>
    <source>
        <strain evidence="5 6">PCS</strain>
    </source>
</reference>
<dbReference type="OrthoDB" id="9809450at2"/>
<dbReference type="InterPro" id="IPR017871">
    <property type="entry name" value="ABC_transporter-like_CS"/>
</dbReference>